<dbReference type="OrthoDB" id="2103397at2759"/>
<comment type="caution">
    <text evidence="1">The sequence shown here is derived from an EMBL/GenBank/DDBJ whole genome shotgun (WGS) entry which is preliminary data.</text>
</comment>
<dbReference type="GeneID" id="81459459"/>
<organism evidence="1 2">
    <name type="scientific">Penicillium concentricum</name>
    <dbReference type="NCBI Taxonomy" id="293559"/>
    <lineage>
        <taxon>Eukaryota</taxon>
        <taxon>Fungi</taxon>
        <taxon>Dikarya</taxon>
        <taxon>Ascomycota</taxon>
        <taxon>Pezizomycotina</taxon>
        <taxon>Eurotiomycetes</taxon>
        <taxon>Eurotiomycetidae</taxon>
        <taxon>Eurotiales</taxon>
        <taxon>Aspergillaceae</taxon>
        <taxon>Penicillium</taxon>
    </lineage>
</organism>
<evidence type="ECO:0000313" key="1">
    <source>
        <dbReference type="EMBL" id="KAJ5384635.1"/>
    </source>
</evidence>
<gene>
    <name evidence="1" type="ORF">N7517_002546</name>
</gene>
<proteinExistence type="predicted"/>
<dbReference type="RefSeq" id="XP_056584411.1">
    <property type="nucleotide sequence ID" value="XM_056720276.1"/>
</dbReference>
<accession>A0A9W9SU73</accession>
<dbReference type="AlphaFoldDB" id="A0A9W9SU73"/>
<name>A0A9W9SU73_9EURO</name>
<dbReference type="Proteomes" id="UP001147752">
    <property type="component" value="Unassembled WGS sequence"/>
</dbReference>
<evidence type="ECO:0000313" key="2">
    <source>
        <dbReference type="Proteomes" id="UP001147752"/>
    </source>
</evidence>
<keyword evidence="2" id="KW-1185">Reference proteome</keyword>
<sequence length="282" mass="32308">MEQIVDSRKNKPLRHCAKRKKEKMSTIAITNLDPIEIPHHFNLTHCPPTEFELSPRKTEKVSLPPHLGSILADYDMATGSSPKSEALIRSRINVIILTTMAKMKREFVAQLHTSTVSASSTVSSALLKSIHLKFERQIKFDWKSDNRLVKLSGIVDYSLSYGLPNKYGTNVAIIEAERPHFLKRGMLHCLAYMAMIHEKRKQSKVRDKSVYGIATDSYEWVFIRIRPNGEWIEKTYHWVHSAQDIVSMLVKIFAHAAGYNPQTMYKREYPASSEQPATRTPK</sequence>
<dbReference type="EMBL" id="JAPZBT010000001">
    <property type="protein sequence ID" value="KAJ5384635.1"/>
    <property type="molecule type" value="Genomic_DNA"/>
</dbReference>
<reference evidence="1" key="2">
    <citation type="journal article" date="2023" name="IMA Fungus">
        <title>Comparative genomic study of the Penicillium genus elucidates a diverse pangenome and 15 lateral gene transfer events.</title>
        <authorList>
            <person name="Petersen C."/>
            <person name="Sorensen T."/>
            <person name="Nielsen M.R."/>
            <person name="Sondergaard T.E."/>
            <person name="Sorensen J.L."/>
            <person name="Fitzpatrick D.A."/>
            <person name="Frisvad J.C."/>
            <person name="Nielsen K.L."/>
        </authorList>
    </citation>
    <scope>NUCLEOTIDE SEQUENCE</scope>
    <source>
        <strain evidence="1">IBT 3081</strain>
    </source>
</reference>
<reference evidence="1" key="1">
    <citation type="submission" date="2022-12" db="EMBL/GenBank/DDBJ databases">
        <authorList>
            <person name="Petersen C."/>
        </authorList>
    </citation>
    <scope>NUCLEOTIDE SEQUENCE</scope>
    <source>
        <strain evidence="1">IBT 3081</strain>
    </source>
</reference>
<protein>
    <submittedName>
        <fullName evidence="1">Uncharacterized protein</fullName>
    </submittedName>
</protein>